<dbReference type="NCBIfam" id="TIGR01643">
    <property type="entry name" value="YD_repeat_2x"/>
    <property type="match status" value="7"/>
</dbReference>
<name>A0ABN5I8P2_9ACTN</name>
<dbReference type="PRINTS" id="PR00394">
    <property type="entry name" value="RHSPROTEIN"/>
</dbReference>
<dbReference type="PANTHER" id="PTHR32305">
    <property type="match status" value="1"/>
</dbReference>
<feature type="domain" description="RHS protein conserved region" evidence="1">
    <location>
        <begin position="605"/>
        <end position="633"/>
    </location>
</feature>
<dbReference type="Gene3D" id="2.180.10.10">
    <property type="entry name" value="RHS repeat-associated core"/>
    <property type="match status" value="2"/>
</dbReference>
<evidence type="ECO:0000313" key="2">
    <source>
        <dbReference type="EMBL" id="AVH58455.1"/>
    </source>
</evidence>
<organism evidence="2 3">
    <name type="scientific">Streptomyces dengpaensis</name>
    <dbReference type="NCBI Taxonomy" id="2049881"/>
    <lineage>
        <taxon>Bacteria</taxon>
        <taxon>Bacillati</taxon>
        <taxon>Actinomycetota</taxon>
        <taxon>Actinomycetes</taxon>
        <taxon>Kitasatosporales</taxon>
        <taxon>Streptomycetaceae</taxon>
        <taxon>Streptomyces</taxon>
    </lineage>
</organism>
<proteinExistence type="predicted"/>
<accession>A0ABN5I8P2</accession>
<dbReference type="InterPro" id="IPR050708">
    <property type="entry name" value="T6SS_VgrG/RHS"/>
</dbReference>
<sequence>MGRPTRVRQPDGGVLTVDYNEHALPIRVTQPDGAVWEHTYDERGNPVRLSHRNGALTHFAYDERGNLSAVTDASGATTQVRCSPAGLRVETVSALGDRTTRAYDPFGRLSTSTDPLGHTTRLWWTVEGGIARVLGPDGSEETWAYDGEGNCTAHTDPGGARTTFEYTYFDLLRSQTGPDGSRHEFAYDASLRLTQVTNPLGLTWLYTYDGAGRLTTETDFDNQRITYERDATGQLVRRVNPAGQSVRYAYDAMGRLLTKTADGEVTSYAYDPVGRLIRASSVGCDLEWDRDLGGRITAERINGRTLASAYDALGRRVERVTPSGARAHYEYDTVGRTTSLRTSGHTVDFTRDAAGQEIGRLIGDSLSLAQTWDAAGRPLEQLVTAAGNQIQQRSYGYRTDQYLVRVEDALDGAMSLELDAVGRVSRIQGHSQTESYSYDEAGQVTSAAWPGHRIAKEAEGDRLLSGIRLDRAGSTRYEYDSAGRVVVRRKTRLSRKSDVWRYSWDPEDRLTSVITPEGTVWRYLYDPLGRRISKQRLGDDGRTVVERTDFTWDGPTLAEQTTIAPGLPHPVTLTWDHQGHRPIAQTERLTATGTQEEIDSRFFAIVTDLIGTPTELVDEQGSVAWRARRTVWGLTAWPKESQAYTPLRFPGQYHDPETGLHYNYQRYYDPETARYTSLDPLGLAPAPDPYGYVTNPLRQFDPFGLMSCDDTVVLYHGSRNWTGNQFSLSHSDDLQRDYTPDMGVYLTDDFNRAATGYATPEGTVVRVEVPRSFAESVYRTHGGPAGREPEYYVNTQEGVDILNAGSPRALPQRDAIIQHMMGQF</sequence>
<keyword evidence="3" id="KW-1185">Reference proteome</keyword>
<dbReference type="Pfam" id="PF05593">
    <property type="entry name" value="RHS_repeat"/>
    <property type="match status" value="6"/>
</dbReference>
<reference evidence="2 3" key="1">
    <citation type="submission" date="2018-02" db="EMBL/GenBank/DDBJ databases">
        <title>Complete genome sequence of Streptomyces dengpaensis, the producer of angucyclines.</title>
        <authorList>
            <person name="Yumei L."/>
        </authorList>
    </citation>
    <scope>NUCLEOTIDE SEQUENCE [LARGE SCALE GENOMIC DNA]</scope>
    <source>
        <strain evidence="2 3">XZHG99</strain>
    </source>
</reference>
<gene>
    <name evidence="2" type="ORF">C4B68_24775</name>
</gene>
<dbReference type="InterPro" id="IPR001826">
    <property type="entry name" value="RHS"/>
</dbReference>
<protein>
    <submittedName>
        <fullName evidence="2">RHS repeat protein</fullName>
    </submittedName>
</protein>
<dbReference type="EMBL" id="CP026652">
    <property type="protein sequence ID" value="AVH58455.1"/>
    <property type="molecule type" value="Genomic_DNA"/>
</dbReference>
<dbReference type="PANTHER" id="PTHR32305:SF15">
    <property type="entry name" value="PROTEIN RHSA-RELATED"/>
    <property type="match status" value="1"/>
</dbReference>
<evidence type="ECO:0000259" key="1">
    <source>
        <dbReference type="Pfam" id="PF03527"/>
    </source>
</evidence>
<dbReference type="Proteomes" id="UP000238413">
    <property type="component" value="Chromosome"/>
</dbReference>
<dbReference type="InterPro" id="IPR006530">
    <property type="entry name" value="YD"/>
</dbReference>
<evidence type="ECO:0000313" key="3">
    <source>
        <dbReference type="Proteomes" id="UP000238413"/>
    </source>
</evidence>
<dbReference type="RefSeq" id="WP_099504437.1">
    <property type="nucleotide sequence ID" value="NZ_CP026652.1"/>
</dbReference>
<dbReference type="InterPro" id="IPR031325">
    <property type="entry name" value="RHS_repeat"/>
</dbReference>
<dbReference type="Pfam" id="PF03527">
    <property type="entry name" value="RHS"/>
    <property type="match status" value="1"/>
</dbReference>
<dbReference type="InterPro" id="IPR022385">
    <property type="entry name" value="Rhs_assc_core"/>
</dbReference>
<dbReference type="NCBIfam" id="TIGR03696">
    <property type="entry name" value="Rhs_assc_core"/>
    <property type="match status" value="1"/>
</dbReference>